<dbReference type="InterPro" id="IPR036388">
    <property type="entry name" value="WH-like_DNA-bd_sf"/>
</dbReference>
<dbReference type="GO" id="GO:0006950">
    <property type="term" value="P:response to stress"/>
    <property type="evidence" value="ECO:0007669"/>
    <property type="project" value="TreeGrafter"/>
</dbReference>
<dbReference type="PANTHER" id="PTHR33164:SF43">
    <property type="entry name" value="HTH-TYPE TRANSCRIPTIONAL REPRESSOR YETL"/>
    <property type="match status" value="1"/>
</dbReference>
<feature type="domain" description="HTH marR-type" evidence="1">
    <location>
        <begin position="11"/>
        <end position="154"/>
    </location>
</feature>
<dbReference type="EMBL" id="FOLX01000001">
    <property type="protein sequence ID" value="SFC42210.1"/>
    <property type="molecule type" value="Genomic_DNA"/>
</dbReference>
<protein>
    <submittedName>
        <fullName evidence="2">Transcriptional regulator, MarR family</fullName>
    </submittedName>
</protein>
<dbReference type="SMART" id="SM00347">
    <property type="entry name" value="HTH_MARR"/>
    <property type="match status" value="1"/>
</dbReference>
<gene>
    <name evidence="2" type="ORF">SAMN05421762_0860</name>
</gene>
<dbReference type="PRINTS" id="PR00598">
    <property type="entry name" value="HTHMARR"/>
</dbReference>
<dbReference type="RefSeq" id="WP_093450796.1">
    <property type="nucleotide sequence ID" value="NZ_BAABWI010000001.1"/>
</dbReference>
<dbReference type="AlphaFoldDB" id="A0A1I1J9U5"/>
<sequence>MSRVQLVVDRSDEAELRLGQLAGSLGFLFRVGQLEVFDNFFDQLGKSGLKPGEFSVLWVVHLNPGVRQGAVAEKLRIKRAHMTKLVRSFEEDGLIERTIPEGDRRGIELRLTRSGSAFVEDHAQEFFDYAQSETDRLSPDEAAQLIALLQKFTGLTPGS</sequence>
<dbReference type="InterPro" id="IPR039422">
    <property type="entry name" value="MarR/SlyA-like"/>
</dbReference>
<organism evidence="2 3">
    <name type="scientific">Pseudooceanicola nitratireducens</name>
    <dbReference type="NCBI Taxonomy" id="517719"/>
    <lineage>
        <taxon>Bacteria</taxon>
        <taxon>Pseudomonadati</taxon>
        <taxon>Pseudomonadota</taxon>
        <taxon>Alphaproteobacteria</taxon>
        <taxon>Rhodobacterales</taxon>
        <taxon>Paracoccaceae</taxon>
        <taxon>Pseudooceanicola</taxon>
    </lineage>
</organism>
<keyword evidence="3" id="KW-1185">Reference proteome</keyword>
<name>A0A1I1J9U5_9RHOB</name>
<proteinExistence type="predicted"/>
<accession>A0A1I1J9U5</accession>
<dbReference type="Gene3D" id="1.10.10.10">
    <property type="entry name" value="Winged helix-like DNA-binding domain superfamily/Winged helix DNA-binding domain"/>
    <property type="match status" value="1"/>
</dbReference>
<dbReference type="OrthoDB" id="7269152at2"/>
<dbReference type="SUPFAM" id="SSF46785">
    <property type="entry name" value="Winged helix' DNA-binding domain"/>
    <property type="match status" value="1"/>
</dbReference>
<dbReference type="PROSITE" id="PS50995">
    <property type="entry name" value="HTH_MARR_2"/>
    <property type="match status" value="1"/>
</dbReference>
<reference evidence="2 3" key="1">
    <citation type="submission" date="2016-10" db="EMBL/GenBank/DDBJ databases">
        <authorList>
            <person name="de Groot N.N."/>
        </authorList>
    </citation>
    <scope>NUCLEOTIDE SEQUENCE [LARGE SCALE GENOMIC DNA]</scope>
    <source>
        <strain evidence="2 3">DSM 29619</strain>
    </source>
</reference>
<dbReference type="InterPro" id="IPR000835">
    <property type="entry name" value="HTH_MarR-typ"/>
</dbReference>
<evidence type="ECO:0000313" key="2">
    <source>
        <dbReference type="EMBL" id="SFC42210.1"/>
    </source>
</evidence>
<dbReference type="Proteomes" id="UP000231644">
    <property type="component" value="Unassembled WGS sequence"/>
</dbReference>
<evidence type="ECO:0000313" key="3">
    <source>
        <dbReference type="Proteomes" id="UP000231644"/>
    </source>
</evidence>
<dbReference type="Pfam" id="PF12802">
    <property type="entry name" value="MarR_2"/>
    <property type="match status" value="1"/>
</dbReference>
<evidence type="ECO:0000259" key="1">
    <source>
        <dbReference type="PROSITE" id="PS50995"/>
    </source>
</evidence>
<dbReference type="PANTHER" id="PTHR33164">
    <property type="entry name" value="TRANSCRIPTIONAL REGULATOR, MARR FAMILY"/>
    <property type="match status" value="1"/>
</dbReference>
<dbReference type="GO" id="GO:0003700">
    <property type="term" value="F:DNA-binding transcription factor activity"/>
    <property type="evidence" value="ECO:0007669"/>
    <property type="project" value="InterPro"/>
</dbReference>
<dbReference type="STRING" id="517719.SAMN05421762_0860"/>
<dbReference type="InterPro" id="IPR036390">
    <property type="entry name" value="WH_DNA-bd_sf"/>
</dbReference>